<reference evidence="29" key="1">
    <citation type="submission" date="2017-02" db="UniProtKB">
        <authorList>
            <consortium name="WormBaseParasite"/>
        </authorList>
    </citation>
    <scope>IDENTIFICATION</scope>
</reference>
<dbReference type="OrthoDB" id="10256725at2759"/>
<evidence type="ECO:0000256" key="23">
    <source>
        <dbReference type="ARBA" id="ARBA00043165"/>
    </source>
</evidence>
<evidence type="ECO:0000256" key="22">
    <source>
        <dbReference type="ARBA" id="ARBA00042757"/>
    </source>
</evidence>
<dbReference type="InterPro" id="IPR000146">
    <property type="entry name" value="FBPase_class-1"/>
</dbReference>
<dbReference type="SUPFAM" id="SSF56655">
    <property type="entry name" value="Carbohydrate phosphatase"/>
    <property type="match status" value="1"/>
</dbReference>
<evidence type="ECO:0000256" key="4">
    <source>
        <dbReference type="ARBA" id="ARBA00004216"/>
    </source>
</evidence>
<dbReference type="PIRSF" id="PIRSF500210">
    <property type="entry name" value="FBPtase"/>
    <property type="match status" value="1"/>
</dbReference>
<organism evidence="29">
    <name type="scientific">Enterobius vermicularis</name>
    <name type="common">Human pinworm</name>
    <dbReference type="NCBI Taxonomy" id="51028"/>
    <lineage>
        <taxon>Eukaryota</taxon>
        <taxon>Metazoa</taxon>
        <taxon>Ecdysozoa</taxon>
        <taxon>Nematoda</taxon>
        <taxon>Chromadorea</taxon>
        <taxon>Rhabditida</taxon>
        <taxon>Spirurina</taxon>
        <taxon>Oxyuridomorpha</taxon>
        <taxon>Oxyuroidea</taxon>
        <taxon>Oxyuridae</taxon>
        <taxon>Enterobius</taxon>
    </lineage>
</organism>
<keyword evidence="11" id="KW-0479">Metal-binding</keyword>
<keyword evidence="13" id="KW-0106">Calcium</keyword>
<evidence type="ECO:0000256" key="10">
    <source>
        <dbReference type="ARBA" id="ARBA00022553"/>
    </source>
</evidence>
<evidence type="ECO:0000256" key="1">
    <source>
        <dbReference type="ARBA" id="ARBA00001273"/>
    </source>
</evidence>
<feature type="domain" description="Fructose-1-6-bisphosphatase class 1 C-terminal" evidence="26">
    <location>
        <begin position="206"/>
        <end position="333"/>
    </location>
</feature>
<dbReference type="UniPathway" id="UPA00138"/>
<dbReference type="GO" id="GO:0006094">
    <property type="term" value="P:gluconeogenesis"/>
    <property type="evidence" value="ECO:0007669"/>
    <property type="project" value="UniProtKB-UniPathway"/>
</dbReference>
<dbReference type="GO" id="GO:0042132">
    <property type="term" value="F:fructose 1,6-bisphosphate 1-phosphatase activity"/>
    <property type="evidence" value="ECO:0007669"/>
    <property type="project" value="UniProtKB-EC"/>
</dbReference>
<evidence type="ECO:0000259" key="25">
    <source>
        <dbReference type="Pfam" id="PF00316"/>
    </source>
</evidence>
<comment type="similarity">
    <text evidence="7 24">Belongs to the FBPase class 1 family.</text>
</comment>
<dbReference type="GO" id="GO:0030018">
    <property type="term" value="C:Z disc"/>
    <property type="evidence" value="ECO:0007669"/>
    <property type="project" value="UniProtKB-SubCell"/>
</dbReference>
<keyword evidence="16" id="KW-0539">Nucleus</keyword>
<comment type="subunit">
    <text evidence="20">Homotetramer. Interacts with ALDOA; the interaction blocks inhibition by physiological concentrations of AMP and reduces inhibition by Ca(2+). Interacts with alpha-actinin and F-actin.</text>
</comment>
<dbReference type="Pfam" id="PF00316">
    <property type="entry name" value="FBPase"/>
    <property type="match status" value="1"/>
</dbReference>
<evidence type="ECO:0000256" key="17">
    <source>
        <dbReference type="ARBA" id="ARBA00023277"/>
    </source>
</evidence>
<evidence type="ECO:0000256" key="12">
    <source>
        <dbReference type="ARBA" id="ARBA00022801"/>
    </source>
</evidence>
<evidence type="ECO:0000256" key="3">
    <source>
        <dbReference type="ARBA" id="ARBA00004123"/>
    </source>
</evidence>
<evidence type="ECO:0000256" key="5">
    <source>
        <dbReference type="ARBA" id="ARBA00004282"/>
    </source>
</evidence>
<dbReference type="PIRSF" id="PIRSF000904">
    <property type="entry name" value="FBPtase_SBPase"/>
    <property type="match status" value="1"/>
</dbReference>
<evidence type="ECO:0000256" key="2">
    <source>
        <dbReference type="ARBA" id="ARBA00001946"/>
    </source>
</evidence>
<accession>A0A0N4V8Y4</accession>
<dbReference type="PROSITE" id="PS00124">
    <property type="entry name" value="FBPASE"/>
    <property type="match status" value="1"/>
</dbReference>
<keyword evidence="9" id="KW-0963">Cytoplasm</keyword>
<dbReference type="CDD" id="cd00354">
    <property type="entry name" value="FBPase"/>
    <property type="match status" value="1"/>
</dbReference>
<feature type="domain" description="Fructose-1-6-bisphosphatase class I N-terminal" evidence="25">
    <location>
        <begin position="12"/>
        <end position="199"/>
    </location>
</feature>
<proteinExistence type="inferred from homology"/>
<evidence type="ECO:0000256" key="20">
    <source>
        <dbReference type="ARBA" id="ARBA00038670"/>
    </source>
</evidence>
<dbReference type="InterPro" id="IPR028343">
    <property type="entry name" value="FBPtase"/>
</dbReference>
<evidence type="ECO:0000256" key="24">
    <source>
        <dbReference type="RuleBase" id="RU000508"/>
    </source>
</evidence>
<dbReference type="NCBIfam" id="NF006778">
    <property type="entry name" value="PRK09293.1-1"/>
    <property type="match status" value="1"/>
</dbReference>
<evidence type="ECO:0000256" key="8">
    <source>
        <dbReference type="ARBA" id="ARBA00013093"/>
    </source>
</evidence>
<evidence type="ECO:0000256" key="18">
    <source>
        <dbReference type="ARBA" id="ARBA00032973"/>
    </source>
</evidence>
<dbReference type="GO" id="GO:0006000">
    <property type="term" value="P:fructose metabolic process"/>
    <property type="evidence" value="ECO:0007669"/>
    <property type="project" value="TreeGrafter"/>
</dbReference>
<gene>
    <name evidence="27" type="ORF">EVEC_LOCUS6400</name>
</gene>
<dbReference type="InterPro" id="IPR044015">
    <property type="entry name" value="FBPase_C_dom"/>
</dbReference>
<evidence type="ECO:0000256" key="7">
    <source>
        <dbReference type="ARBA" id="ARBA00010941"/>
    </source>
</evidence>
<keyword evidence="15" id="KW-0965">Cell junction</keyword>
<comment type="catalytic activity">
    <reaction evidence="1">
        <text>beta-D-fructose 1,6-bisphosphate + H2O = beta-D-fructose 6-phosphate + phosphate</text>
        <dbReference type="Rhea" id="RHEA:11064"/>
        <dbReference type="ChEBI" id="CHEBI:15377"/>
        <dbReference type="ChEBI" id="CHEBI:32966"/>
        <dbReference type="ChEBI" id="CHEBI:43474"/>
        <dbReference type="ChEBI" id="CHEBI:57634"/>
        <dbReference type="EC" id="3.1.3.11"/>
    </reaction>
</comment>
<evidence type="ECO:0000256" key="21">
    <source>
        <dbReference type="ARBA" id="ARBA00040321"/>
    </source>
</evidence>
<keyword evidence="28" id="KW-1185">Reference proteome</keyword>
<dbReference type="GO" id="GO:0005829">
    <property type="term" value="C:cytosol"/>
    <property type="evidence" value="ECO:0007669"/>
    <property type="project" value="TreeGrafter"/>
</dbReference>
<evidence type="ECO:0000256" key="16">
    <source>
        <dbReference type="ARBA" id="ARBA00023242"/>
    </source>
</evidence>
<evidence type="ECO:0000256" key="13">
    <source>
        <dbReference type="ARBA" id="ARBA00022837"/>
    </source>
</evidence>
<keyword evidence="12 24" id="KW-0378">Hydrolase</keyword>
<comment type="pathway">
    <text evidence="6">Carbohydrate biosynthesis; gluconeogenesis.</text>
</comment>
<dbReference type="EC" id="3.1.3.11" evidence="8"/>
<dbReference type="GO" id="GO:0046872">
    <property type="term" value="F:metal ion binding"/>
    <property type="evidence" value="ECO:0007669"/>
    <property type="project" value="UniProtKB-KW"/>
</dbReference>
<dbReference type="GO" id="GO:0005986">
    <property type="term" value="P:sucrose biosynthetic process"/>
    <property type="evidence" value="ECO:0007669"/>
    <property type="project" value="TreeGrafter"/>
</dbReference>
<dbReference type="FunFam" id="3.30.540.10:FF:000005">
    <property type="entry name" value="Fructose-1,6-bisphosphatase isozyme 2"/>
    <property type="match status" value="1"/>
</dbReference>
<evidence type="ECO:0000256" key="9">
    <source>
        <dbReference type="ARBA" id="ARBA00022490"/>
    </source>
</evidence>
<evidence type="ECO:0000313" key="28">
    <source>
        <dbReference type="Proteomes" id="UP000274131"/>
    </source>
</evidence>
<dbReference type="WBParaSite" id="EVEC_0000685201-mRNA-1">
    <property type="protein sequence ID" value="EVEC_0000685201-mRNA-1"/>
    <property type="gene ID" value="EVEC_0000685201"/>
</dbReference>
<name>A0A0N4V8Y4_ENTVE</name>
<dbReference type="Pfam" id="PF18913">
    <property type="entry name" value="FBPase_C"/>
    <property type="match status" value="1"/>
</dbReference>
<dbReference type="FunFam" id="3.40.190.80:FF:000001">
    <property type="entry name" value="Fructose-1,6-bisphosphatase class 1"/>
    <property type="match status" value="1"/>
</dbReference>
<evidence type="ECO:0000313" key="27">
    <source>
        <dbReference type="EMBL" id="VDD91649.1"/>
    </source>
</evidence>
<dbReference type="GO" id="GO:0030388">
    <property type="term" value="P:fructose 1,6-bisphosphate metabolic process"/>
    <property type="evidence" value="ECO:0007669"/>
    <property type="project" value="TreeGrafter"/>
</dbReference>
<keyword evidence="14" id="KW-0460">Magnesium</keyword>
<evidence type="ECO:0000313" key="29">
    <source>
        <dbReference type="WBParaSite" id="EVEC_0000685201-mRNA-1"/>
    </source>
</evidence>
<dbReference type="PANTHER" id="PTHR11556:SF1">
    <property type="entry name" value="FRUCTOSE-BISPHOSPHATASE"/>
    <property type="match status" value="1"/>
</dbReference>
<evidence type="ECO:0000256" key="19">
    <source>
        <dbReference type="ARBA" id="ARBA00037516"/>
    </source>
</evidence>
<evidence type="ECO:0000256" key="15">
    <source>
        <dbReference type="ARBA" id="ARBA00022949"/>
    </source>
</evidence>
<comment type="cofactor">
    <cofactor evidence="2">
        <name>Mg(2+)</name>
        <dbReference type="ChEBI" id="CHEBI:18420"/>
    </cofactor>
</comment>
<dbReference type="Gene3D" id="3.30.540.10">
    <property type="entry name" value="Fructose-1,6-Bisphosphatase, subunit A, domain 1"/>
    <property type="match status" value="1"/>
</dbReference>
<dbReference type="Proteomes" id="UP000274131">
    <property type="component" value="Unassembled WGS sequence"/>
</dbReference>
<dbReference type="Gene3D" id="3.40.190.80">
    <property type="match status" value="1"/>
</dbReference>
<comment type="function">
    <text evidence="19">Catalyzes the hydrolysis of fructose 1,6-bisphosphate to fructose 6-phosphate in the presence of divalent cations and probably participates in glycogen synthesis from carbohydrate precursors, such as lactate.</text>
</comment>
<dbReference type="PRINTS" id="PR00115">
    <property type="entry name" value="F16BPHPHTASE"/>
</dbReference>
<dbReference type="GO" id="GO:0006002">
    <property type="term" value="P:fructose 6-phosphate metabolic process"/>
    <property type="evidence" value="ECO:0007669"/>
    <property type="project" value="TreeGrafter"/>
</dbReference>
<evidence type="ECO:0000256" key="6">
    <source>
        <dbReference type="ARBA" id="ARBA00004742"/>
    </source>
</evidence>
<dbReference type="InterPro" id="IPR033391">
    <property type="entry name" value="FBPase_N"/>
</dbReference>
<dbReference type="GO" id="GO:0005634">
    <property type="term" value="C:nucleus"/>
    <property type="evidence" value="ECO:0007669"/>
    <property type="project" value="UniProtKB-SubCell"/>
</dbReference>
<keyword evidence="17 24" id="KW-0119">Carbohydrate metabolism</keyword>
<evidence type="ECO:0000256" key="14">
    <source>
        <dbReference type="ARBA" id="ARBA00022842"/>
    </source>
</evidence>
<dbReference type="EMBL" id="UXUI01008494">
    <property type="protein sequence ID" value="VDD91649.1"/>
    <property type="molecule type" value="Genomic_DNA"/>
</dbReference>
<evidence type="ECO:0000256" key="11">
    <source>
        <dbReference type="ARBA" id="ARBA00022723"/>
    </source>
</evidence>
<dbReference type="PANTHER" id="PTHR11556">
    <property type="entry name" value="FRUCTOSE-1,6-BISPHOSPHATASE-RELATED"/>
    <property type="match status" value="1"/>
</dbReference>
<reference evidence="27 28" key="2">
    <citation type="submission" date="2018-10" db="EMBL/GenBank/DDBJ databases">
        <authorList>
            <consortium name="Pathogen Informatics"/>
        </authorList>
    </citation>
    <scope>NUCLEOTIDE SEQUENCE [LARGE SCALE GENOMIC DNA]</scope>
</reference>
<sequence length="342" mass="37660">MSTTYGIQTDAITLQRYVLLEQMKCPSAKGDMTHLLTCLLTAIKAISSASQKAGIAKLYGIAGSTNVQGEEVKKLDVLSNSLMINMLKSSYNTCFMVSEENEELIVVDKAQRGRYIVTFDPLDGSSNIDCLVSVGTIFGIYKMESKEEPTLADVLRPGREMVAAGYALYGSATMVVICTGHEVNGFTLDPSIGEFVLTHQNMKCKPRGNVYSVNEGYSAQWSRGIKEYVESKKNPPDGSKPYTQRYVGSMVADIHRTLLNGGVFLYPATKSNKDGKLRLLYEGYPMAYLLEHADGAATTGTMPILDIKPTHIHQRSQIILGSKEDVAEAMEYIKKYDLTPEQ</sequence>
<comment type="subcellular location">
    <subcellularLocation>
        <location evidence="5">Cell junction</location>
    </subcellularLocation>
    <subcellularLocation>
        <location evidence="4">Cytoplasm</location>
        <location evidence="4">Myofibril</location>
        <location evidence="4">Sarcomere</location>
        <location evidence="4">Z line</location>
    </subcellularLocation>
    <subcellularLocation>
        <location evidence="3">Nucleus</location>
    </subcellularLocation>
</comment>
<dbReference type="HAMAP" id="MF_01855">
    <property type="entry name" value="FBPase_class1"/>
    <property type="match status" value="1"/>
</dbReference>
<dbReference type="AlphaFoldDB" id="A0A0N4V8Y4"/>
<keyword evidence="10" id="KW-0597">Phosphoprotein</keyword>
<evidence type="ECO:0000259" key="26">
    <source>
        <dbReference type="Pfam" id="PF18913"/>
    </source>
</evidence>
<dbReference type="STRING" id="51028.A0A0N4V8Y4"/>
<dbReference type="GO" id="GO:0070161">
    <property type="term" value="C:anchoring junction"/>
    <property type="evidence" value="ECO:0007669"/>
    <property type="project" value="UniProtKB-SubCell"/>
</dbReference>
<dbReference type="InterPro" id="IPR020548">
    <property type="entry name" value="Fructose_bisphosphatase_AS"/>
</dbReference>
<protein>
    <recommendedName>
        <fullName evidence="21">Fructose-1,6-bisphosphatase isozyme 2</fullName>
        <ecNumber evidence="8">3.1.3.11</ecNumber>
    </recommendedName>
    <alternativeName>
        <fullName evidence="18">D-fructose-1,6-bisphosphate 1-phosphohydrolase</fullName>
    </alternativeName>
    <alternativeName>
        <fullName evidence="22">D-fructose-1,6-bisphosphate 1-phosphohydrolase 2</fullName>
    </alternativeName>
    <alternativeName>
        <fullName evidence="23">Muscle FBPase</fullName>
    </alternativeName>
</protein>